<dbReference type="PANTHER" id="PTHR36174:SF1">
    <property type="entry name" value="LIPID II:GLYCINE GLYCYLTRANSFERASE"/>
    <property type="match status" value="1"/>
</dbReference>
<keyword evidence="4" id="KW-0573">Peptidoglycan synthesis</keyword>
<evidence type="ECO:0000313" key="8">
    <source>
        <dbReference type="Proteomes" id="UP000285655"/>
    </source>
</evidence>
<dbReference type="PROSITE" id="PS51191">
    <property type="entry name" value="FEMABX"/>
    <property type="match status" value="1"/>
</dbReference>
<evidence type="ECO:0000256" key="1">
    <source>
        <dbReference type="ARBA" id="ARBA00009943"/>
    </source>
</evidence>
<dbReference type="SUPFAM" id="SSF55729">
    <property type="entry name" value="Acyl-CoA N-acyltransferases (Nat)"/>
    <property type="match status" value="1"/>
</dbReference>
<dbReference type="Gene3D" id="3.40.630.30">
    <property type="match status" value="1"/>
</dbReference>
<keyword evidence="6" id="KW-0961">Cell wall biogenesis/degradation</keyword>
<gene>
    <name evidence="7" type="ORF">C4544_03690</name>
</gene>
<dbReference type="GO" id="GO:0016755">
    <property type="term" value="F:aminoacyltransferase activity"/>
    <property type="evidence" value="ECO:0007669"/>
    <property type="project" value="InterPro"/>
</dbReference>
<comment type="caution">
    <text evidence="7">The sequence shown here is derived from an EMBL/GenBank/DDBJ whole genome shotgun (WGS) entry which is preliminary data.</text>
</comment>
<evidence type="ECO:0000256" key="5">
    <source>
        <dbReference type="ARBA" id="ARBA00023315"/>
    </source>
</evidence>
<evidence type="ECO:0000313" key="7">
    <source>
        <dbReference type="EMBL" id="RJO61123.1"/>
    </source>
</evidence>
<name>A0A419DDE1_9BACT</name>
<dbReference type="AlphaFoldDB" id="A0A419DDE1"/>
<proteinExistence type="inferred from homology"/>
<dbReference type="GO" id="GO:0008360">
    <property type="term" value="P:regulation of cell shape"/>
    <property type="evidence" value="ECO:0007669"/>
    <property type="project" value="UniProtKB-KW"/>
</dbReference>
<dbReference type="InterPro" id="IPR016181">
    <property type="entry name" value="Acyl_CoA_acyltransferase"/>
</dbReference>
<protein>
    <submittedName>
        <fullName evidence="7">Peptidoglycan bridge formation glycyltransferase FemA/FemB family protein</fullName>
    </submittedName>
</protein>
<dbReference type="GO" id="GO:0009252">
    <property type="term" value="P:peptidoglycan biosynthetic process"/>
    <property type="evidence" value="ECO:0007669"/>
    <property type="project" value="UniProtKB-KW"/>
</dbReference>
<dbReference type="EMBL" id="QZJW01000029">
    <property type="protein sequence ID" value="RJO61123.1"/>
    <property type="molecule type" value="Genomic_DNA"/>
</dbReference>
<evidence type="ECO:0000256" key="3">
    <source>
        <dbReference type="ARBA" id="ARBA00022960"/>
    </source>
</evidence>
<dbReference type="InterPro" id="IPR050644">
    <property type="entry name" value="PG_Glycine_Bridge_Synth"/>
</dbReference>
<dbReference type="GO" id="GO:0071555">
    <property type="term" value="P:cell wall organization"/>
    <property type="evidence" value="ECO:0007669"/>
    <property type="project" value="UniProtKB-KW"/>
</dbReference>
<sequence>MIDIKKTKKKLIPYMEGFFYEKPKHFDALRMVDYNATRDKKNYFGFKRKIIYTKIIDLTCTPDELLAQFRKNTKYEIKRAEKEGIKFAIESNLDTFLCFYNSFAESKKQYKEVPPLKRNDFECLTSYLIITKAVFENEILVMHSYLIDKDIKRVRLLNTSSLFRHEHNSQKKCLIGRANRFLHFQDMIYFRNEGFEIYDMGGYAHNTKDKEKQKISEFKDSFGGELIEESAYTSLPLYICREIIKLIGK</sequence>
<evidence type="ECO:0000256" key="4">
    <source>
        <dbReference type="ARBA" id="ARBA00022984"/>
    </source>
</evidence>
<reference evidence="7 8" key="1">
    <citation type="journal article" date="2017" name="ISME J.">
        <title>Energy and carbon metabolisms in a deep terrestrial subsurface fluid microbial community.</title>
        <authorList>
            <person name="Momper L."/>
            <person name="Jungbluth S.P."/>
            <person name="Lee M.D."/>
            <person name="Amend J.P."/>
        </authorList>
    </citation>
    <scope>NUCLEOTIDE SEQUENCE [LARGE SCALE GENOMIC DNA]</scope>
    <source>
        <strain evidence="7">SURF_29</strain>
    </source>
</reference>
<evidence type="ECO:0000256" key="2">
    <source>
        <dbReference type="ARBA" id="ARBA00022679"/>
    </source>
</evidence>
<dbReference type="Proteomes" id="UP000285655">
    <property type="component" value="Unassembled WGS sequence"/>
</dbReference>
<dbReference type="PANTHER" id="PTHR36174">
    <property type="entry name" value="LIPID II:GLYCINE GLYCYLTRANSFERASE"/>
    <property type="match status" value="1"/>
</dbReference>
<organism evidence="7 8">
    <name type="scientific">candidate division WS5 bacterium</name>
    <dbReference type="NCBI Taxonomy" id="2093353"/>
    <lineage>
        <taxon>Bacteria</taxon>
        <taxon>candidate division WS5</taxon>
    </lineage>
</organism>
<keyword evidence="2 7" id="KW-0808">Transferase</keyword>
<comment type="similarity">
    <text evidence="1">Belongs to the FemABX family.</text>
</comment>
<accession>A0A419DDE1</accession>
<keyword evidence="3" id="KW-0133">Cell shape</keyword>
<keyword evidence="5" id="KW-0012">Acyltransferase</keyword>
<dbReference type="InterPro" id="IPR003447">
    <property type="entry name" value="FEMABX"/>
</dbReference>
<evidence type="ECO:0000256" key="6">
    <source>
        <dbReference type="ARBA" id="ARBA00023316"/>
    </source>
</evidence>